<sequence length="125" mass="13986">MLSKIYDYWISFIGRWTTSVDFSHTIEEATGEVFVEKKPTPTTTPVGTPTWKNLEHMKDLPENLDPLPVTLGSDANNNVVAKMNPIGPESDVQTARDPDLLKDSDEKTAREPEDKFDIHLNGSSI</sequence>
<dbReference type="Proteomes" id="UP000887576">
    <property type="component" value="Unplaced"/>
</dbReference>
<evidence type="ECO:0000313" key="1">
    <source>
        <dbReference type="Proteomes" id="UP000887576"/>
    </source>
</evidence>
<accession>A0AC34RTN0</accession>
<proteinExistence type="predicted"/>
<reference evidence="2" key="1">
    <citation type="submission" date="2022-11" db="UniProtKB">
        <authorList>
            <consortium name="WormBaseParasite"/>
        </authorList>
    </citation>
    <scope>IDENTIFICATION</scope>
</reference>
<name>A0AC34RTN0_9BILA</name>
<protein>
    <submittedName>
        <fullName evidence="2">Uncharacterized protein</fullName>
    </submittedName>
</protein>
<organism evidence="1 2">
    <name type="scientific">Panagrolaimus sp. JU765</name>
    <dbReference type="NCBI Taxonomy" id="591449"/>
    <lineage>
        <taxon>Eukaryota</taxon>
        <taxon>Metazoa</taxon>
        <taxon>Ecdysozoa</taxon>
        <taxon>Nematoda</taxon>
        <taxon>Chromadorea</taxon>
        <taxon>Rhabditida</taxon>
        <taxon>Tylenchina</taxon>
        <taxon>Panagrolaimomorpha</taxon>
        <taxon>Panagrolaimoidea</taxon>
        <taxon>Panagrolaimidae</taxon>
        <taxon>Panagrolaimus</taxon>
    </lineage>
</organism>
<evidence type="ECO:0000313" key="2">
    <source>
        <dbReference type="WBParaSite" id="JU765_v2.g9755.t1"/>
    </source>
</evidence>
<dbReference type="WBParaSite" id="JU765_v2.g9755.t1">
    <property type="protein sequence ID" value="JU765_v2.g9755.t1"/>
    <property type="gene ID" value="JU765_v2.g9755"/>
</dbReference>